<evidence type="ECO:0000313" key="3">
    <source>
        <dbReference type="Proteomes" id="UP001430953"/>
    </source>
</evidence>
<evidence type="ECO:0000313" key="2">
    <source>
        <dbReference type="EMBL" id="KAL0101906.1"/>
    </source>
</evidence>
<feature type="domain" description="DUF4806" evidence="1">
    <location>
        <begin position="308"/>
        <end position="388"/>
    </location>
</feature>
<sequence length="422" mass="49044">MGEKYAIVEFEDGLQVIPSKWFNADLSGAYWPTFTTLNNKRYDKAVKLMEDPKCTWVQHPIVKIYGTYNNYELARRKLKDAELLSDINSGSEVQENLKKSRKIRAAKTFNDSSNDELSDDLVLTDIPQFPTKRFKTAENRLTPFKNNKNLQIDHHFSEGVKQNKKIPEKQIHEPNILKNENVPHTSTTSDSYLNMPICSETETSNVLVINEEDLYLNEQNLDTCVASFVVNEQNTPNVLIQNSKSLLSQSSNVSVNNKETDNFQRFVIKKLVAIELKINAIERHQKLILEKLPFNNNEDKENIDVSHDFPLKNENDLQDMENKLQDNEVYRKQLIKQLSRVTCRDIKTSCIHLMRKVFSNYLAANYSWYGAKKKEKFSQLQICKVIMCAIRRLHDNATDEDISSPIKIWLAHAKERLEKERK</sequence>
<dbReference type="EMBL" id="JADYXP020000023">
    <property type="protein sequence ID" value="KAL0101906.1"/>
    <property type="molecule type" value="Genomic_DNA"/>
</dbReference>
<dbReference type="InterPro" id="IPR032071">
    <property type="entry name" value="DUF4806"/>
</dbReference>
<dbReference type="PANTHER" id="PTHR34153">
    <property type="entry name" value="SI:CH211-262H13.3-RELATED-RELATED"/>
    <property type="match status" value="1"/>
</dbReference>
<name>A0AAW2EHQ2_9HYME</name>
<gene>
    <name evidence="2" type="ORF">PUN28_018456</name>
</gene>
<evidence type="ECO:0000259" key="1">
    <source>
        <dbReference type="Pfam" id="PF16064"/>
    </source>
</evidence>
<reference evidence="2 3" key="1">
    <citation type="submission" date="2023-03" db="EMBL/GenBank/DDBJ databases">
        <title>High recombination rates correlate with genetic variation in Cardiocondyla obscurior ants.</title>
        <authorList>
            <person name="Errbii M."/>
        </authorList>
    </citation>
    <scope>NUCLEOTIDE SEQUENCE [LARGE SCALE GENOMIC DNA]</scope>
    <source>
        <strain evidence="2">Alpha-2009</strain>
        <tissue evidence="2">Whole body</tissue>
    </source>
</reference>
<dbReference type="PANTHER" id="PTHR34153:SF2">
    <property type="entry name" value="SI:CH211-262H13.3-RELATED"/>
    <property type="match status" value="1"/>
</dbReference>
<dbReference type="AlphaFoldDB" id="A0AAW2EHQ2"/>
<keyword evidence="3" id="KW-1185">Reference proteome</keyword>
<protein>
    <recommendedName>
        <fullName evidence="1">DUF4806 domain-containing protein</fullName>
    </recommendedName>
</protein>
<proteinExistence type="predicted"/>
<organism evidence="2 3">
    <name type="scientific">Cardiocondyla obscurior</name>
    <dbReference type="NCBI Taxonomy" id="286306"/>
    <lineage>
        <taxon>Eukaryota</taxon>
        <taxon>Metazoa</taxon>
        <taxon>Ecdysozoa</taxon>
        <taxon>Arthropoda</taxon>
        <taxon>Hexapoda</taxon>
        <taxon>Insecta</taxon>
        <taxon>Pterygota</taxon>
        <taxon>Neoptera</taxon>
        <taxon>Endopterygota</taxon>
        <taxon>Hymenoptera</taxon>
        <taxon>Apocrita</taxon>
        <taxon>Aculeata</taxon>
        <taxon>Formicoidea</taxon>
        <taxon>Formicidae</taxon>
        <taxon>Myrmicinae</taxon>
        <taxon>Cardiocondyla</taxon>
    </lineage>
</organism>
<comment type="caution">
    <text evidence="2">The sequence shown here is derived from an EMBL/GenBank/DDBJ whole genome shotgun (WGS) entry which is preliminary data.</text>
</comment>
<accession>A0AAW2EHQ2</accession>
<dbReference type="Pfam" id="PF16064">
    <property type="entry name" value="DUF4806"/>
    <property type="match status" value="1"/>
</dbReference>
<dbReference type="Proteomes" id="UP001430953">
    <property type="component" value="Unassembled WGS sequence"/>
</dbReference>